<accession>A0A811QRL8</accession>
<feature type="region of interest" description="Disordered" evidence="1">
    <location>
        <begin position="1"/>
        <end position="42"/>
    </location>
</feature>
<keyword evidence="3" id="KW-1185">Reference proteome</keyword>
<proteinExistence type="predicted"/>
<evidence type="ECO:0000256" key="1">
    <source>
        <dbReference type="SAM" id="MobiDB-lite"/>
    </source>
</evidence>
<evidence type="ECO:0000313" key="3">
    <source>
        <dbReference type="Proteomes" id="UP000604825"/>
    </source>
</evidence>
<gene>
    <name evidence="2" type="ORF">NCGR_LOCUS42277</name>
</gene>
<protein>
    <submittedName>
        <fullName evidence="2">Uncharacterized protein</fullName>
    </submittedName>
</protein>
<feature type="compositionally biased region" description="Basic and acidic residues" evidence="1">
    <location>
        <begin position="1"/>
        <end position="15"/>
    </location>
</feature>
<evidence type="ECO:0000313" key="2">
    <source>
        <dbReference type="EMBL" id="CAD6258811.1"/>
    </source>
</evidence>
<dbReference type="Proteomes" id="UP000604825">
    <property type="component" value="Unassembled WGS sequence"/>
</dbReference>
<feature type="region of interest" description="Disordered" evidence="1">
    <location>
        <begin position="104"/>
        <end position="124"/>
    </location>
</feature>
<dbReference type="EMBL" id="CAJGYO010000010">
    <property type="protein sequence ID" value="CAD6258811.1"/>
    <property type="molecule type" value="Genomic_DNA"/>
</dbReference>
<sequence>MGMETFTDKLQREEPPSQEVEAGNNATAPQSTPNVSTTGTTAPSTSEICIIDVFTTGAGAAPSTSEICMAEDDMVNVSTAGTTAPSTSEICIIDYVFTTDAGATPSTSCDLHGSRRHGLTPGPG</sequence>
<reference evidence="2" key="1">
    <citation type="submission" date="2020-10" db="EMBL/GenBank/DDBJ databases">
        <authorList>
            <person name="Han B."/>
            <person name="Lu T."/>
            <person name="Zhao Q."/>
            <person name="Huang X."/>
            <person name="Zhao Y."/>
        </authorList>
    </citation>
    <scope>NUCLEOTIDE SEQUENCE</scope>
</reference>
<dbReference type="AlphaFoldDB" id="A0A811QRL8"/>
<feature type="compositionally biased region" description="Polar residues" evidence="1">
    <location>
        <begin position="24"/>
        <end position="42"/>
    </location>
</feature>
<organism evidence="2 3">
    <name type="scientific">Miscanthus lutarioriparius</name>
    <dbReference type="NCBI Taxonomy" id="422564"/>
    <lineage>
        <taxon>Eukaryota</taxon>
        <taxon>Viridiplantae</taxon>
        <taxon>Streptophyta</taxon>
        <taxon>Embryophyta</taxon>
        <taxon>Tracheophyta</taxon>
        <taxon>Spermatophyta</taxon>
        <taxon>Magnoliopsida</taxon>
        <taxon>Liliopsida</taxon>
        <taxon>Poales</taxon>
        <taxon>Poaceae</taxon>
        <taxon>PACMAD clade</taxon>
        <taxon>Panicoideae</taxon>
        <taxon>Andropogonodae</taxon>
        <taxon>Andropogoneae</taxon>
        <taxon>Saccharinae</taxon>
        <taxon>Miscanthus</taxon>
    </lineage>
</organism>
<name>A0A811QRL8_9POAL</name>
<comment type="caution">
    <text evidence="2">The sequence shown here is derived from an EMBL/GenBank/DDBJ whole genome shotgun (WGS) entry which is preliminary data.</text>
</comment>